<evidence type="ECO:0000313" key="2">
    <source>
        <dbReference type="EMBL" id="OBX77049.1"/>
    </source>
</evidence>
<dbReference type="RefSeq" id="WP_067237062.1">
    <property type="nucleotide sequence ID" value="NZ_LZMZ01000026.1"/>
</dbReference>
<proteinExistence type="predicted"/>
<dbReference type="SMART" id="SM00332">
    <property type="entry name" value="PP2Cc"/>
    <property type="match status" value="1"/>
</dbReference>
<dbReference type="STRING" id="34059.A9308_07385"/>
<dbReference type="Gene3D" id="3.60.40.10">
    <property type="entry name" value="PPM-type phosphatase domain"/>
    <property type="match status" value="1"/>
</dbReference>
<sequence>MADLPAILCAITFQGNASNGLQQDTFFFIDTCYQEKLGITPVAICDQEFCVAVSDGVAESPLSQYASKAVVKAVAEEWQAYLAEPNSQHPSMNIERIYEKVATSPRKYRGASATLALLYRPINSPNQVVIKHIGDSRVYHFCHLEQTWRCLTRDHNVLNELLDEKAQVEGKPVDFGDYNAEGMARSLYALTDCLIVDSDLDNNPMPTYASQTLTVQAGDALVVCSDGVHDLVPSNEWQGIDKDTDLQDWLKQLRKQIYASDGRAYDNATAIVVQFDGQEMFVKKCKNGDVVGRLKT</sequence>
<dbReference type="InterPro" id="IPR001932">
    <property type="entry name" value="PPM-type_phosphatase-like_dom"/>
</dbReference>
<dbReference type="InterPro" id="IPR036457">
    <property type="entry name" value="PPM-type-like_dom_sf"/>
</dbReference>
<comment type="caution">
    <text evidence="2">The sequence shown here is derived from an EMBL/GenBank/DDBJ whole genome shotgun (WGS) entry which is preliminary data.</text>
</comment>
<dbReference type="EMBL" id="LZMZ01000026">
    <property type="protein sequence ID" value="OBX77049.1"/>
    <property type="molecule type" value="Genomic_DNA"/>
</dbReference>
<evidence type="ECO:0000259" key="1">
    <source>
        <dbReference type="PROSITE" id="PS51746"/>
    </source>
</evidence>
<gene>
    <name evidence="2" type="ORF">A9308_07385</name>
</gene>
<accession>A0A1B8QBH1</accession>
<dbReference type="PROSITE" id="PS51746">
    <property type="entry name" value="PPM_2"/>
    <property type="match status" value="1"/>
</dbReference>
<evidence type="ECO:0000313" key="3">
    <source>
        <dbReference type="Proteomes" id="UP000092508"/>
    </source>
</evidence>
<dbReference type="AlphaFoldDB" id="A0A1B8QBH1"/>
<dbReference type="Pfam" id="PF13672">
    <property type="entry name" value="PP2C_2"/>
    <property type="match status" value="1"/>
</dbReference>
<organism evidence="2 3">
    <name type="scientific">Faucicola atlantae</name>
    <dbReference type="NCBI Taxonomy" id="34059"/>
    <lineage>
        <taxon>Bacteria</taxon>
        <taxon>Pseudomonadati</taxon>
        <taxon>Pseudomonadota</taxon>
        <taxon>Gammaproteobacteria</taxon>
        <taxon>Moraxellales</taxon>
        <taxon>Moraxellaceae</taxon>
        <taxon>Faucicola</taxon>
    </lineage>
</organism>
<dbReference type="OrthoDB" id="9801841at2"/>
<name>A0A1B8QBH1_9GAMM</name>
<reference evidence="2 3" key="1">
    <citation type="submission" date="2016-06" db="EMBL/GenBank/DDBJ databases">
        <title>Draft genome of Moraxella atlantae CCUG 66109.</title>
        <authorList>
            <person name="Salva-Serra F."/>
            <person name="Engstrom-Jakobsson H."/>
            <person name="Thorell K."/>
            <person name="Gonzales-Siles L."/>
            <person name="Karlsson R."/>
            <person name="Boulund F."/>
            <person name="Engstrand L."/>
            <person name="Kristiansson E."/>
            <person name="Moore E."/>
        </authorList>
    </citation>
    <scope>NUCLEOTIDE SEQUENCE [LARGE SCALE GENOMIC DNA]</scope>
    <source>
        <strain evidence="2 3">CCUG 66109</strain>
    </source>
</reference>
<protein>
    <recommendedName>
        <fullName evidence="1">PPM-type phosphatase domain-containing protein</fullName>
    </recommendedName>
</protein>
<dbReference type="SUPFAM" id="SSF81606">
    <property type="entry name" value="PP2C-like"/>
    <property type="match status" value="1"/>
</dbReference>
<dbReference type="Proteomes" id="UP000092508">
    <property type="component" value="Unassembled WGS sequence"/>
</dbReference>
<feature type="domain" description="PPM-type phosphatase" evidence="1">
    <location>
        <begin position="30"/>
        <end position="275"/>
    </location>
</feature>